<evidence type="ECO:0000256" key="7">
    <source>
        <dbReference type="ARBA" id="ARBA00022801"/>
    </source>
</evidence>
<dbReference type="SUPFAM" id="SSF55486">
    <property type="entry name" value="Metalloproteases ('zincins'), catalytic domain"/>
    <property type="match status" value="1"/>
</dbReference>
<dbReference type="EMBL" id="CP043661">
    <property type="protein sequence ID" value="QNE19712.1"/>
    <property type="molecule type" value="Genomic_DNA"/>
</dbReference>
<keyword evidence="3" id="KW-0964">Secreted</keyword>
<comment type="cofactor">
    <cofactor evidence="1">
        <name>Zn(2+)</name>
        <dbReference type="ChEBI" id="CHEBI:29105"/>
    </cofactor>
</comment>
<gene>
    <name evidence="13" type="ORF">F1D05_19525</name>
</gene>
<keyword evidence="8" id="KW-0862">Zinc</keyword>
<evidence type="ECO:0000256" key="2">
    <source>
        <dbReference type="ARBA" id="ARBA00004613"/>
    </source>
</evidence>
<keyword evidence="14" id="KW-1185">Reference proteome</keyword>
<feature type="domain" description="Peptidase M6-like" evidence="11">
    <location>
        <begin position="114"/>
        <end position="429"/>
    </location>
</feature>
<proteinExistence type="predicted"/>
<feature type="domain" description="Immune inhibitor A-like metallopeptidase VEG" evidence="12">
    <location>
        <begin position="630"/>
        <end position="787"/>
    </location>
</feature>
<dbReference type="InterPro" id="IPR024079">
    <property type="entry name" value="MetalloPept_cat_dom_sf"/>
</dbReference>
<sequence length="797" mass="86710">MRLKPARTTALGVLGIALVAGLGQVPQSVASPAPADGSAPTGPAAVKAGPDELPNALEDKRRDLRQEAMTNVLTGAAKVEQRGTSKVVKVGQEVARPAARDARGKLKAAGIGKNQYVELAREKTDKIFVILAEFGNQRHPDFPDKDTDPNTDGPSTYDGPLHNAIPAPDRSKDNSTVWQADYSPAHYRDLYFGKGDSVKTYYEKQSSGRYSVDGTVSDWVKVPYNEARYGRSNGTPCASNICSNSWNLIADAVNQWVADQQKAGKTDDQIKATLKSYDQWDRYDFDGDGNFNEPDGYIDHFQIVHSGGDQANGDPHQGEDAIWSHRWYAFQNNSSGPSANKLGGVQVGSTGLWIGDYTMQPENGGMSVFAHEYGHDLGLPDHYDTSGKPSQNPVNWWSVMAQNRAGAKGDIGIGLKPQDLGTWDKLQLGWLDYETVKAGQTRSIDLGPHEFNSKKAQGVVVVLPKKKVTTQLAKPVTGTKSWWSGADDKLNNTLSRKVTLPPGGASLTFQANWEIEDCGPDPCDYAYVEVNDGSGWKAVPGSITKAAEANGIDGDSKGWKPAEFDLSTFAGKTIDLRLRYATDAGTHGLGFFADDIKLTAGGQTLVDDGAENGANGWTATGFQAVGDSVTNEYDNFYLASNYTYSSFNKYLKYGPYSFVGTPRPDWVEHYPYEDGLLVSYWDTSQKDNETAVHPGEGQWLPIDANPTLRVNLTGAFWKTAVQSYDSTFGLQKSDSFNLTINGQKNYVRGAAAVPVFDDRLDFWSADVPSYGVKVPHAGVKIRVVTQQGTSMRILISK</sequence>
<dbReference type="Pfam" id="PF20774">
    <property type="entry name" value="InhA-like_VEG"/>
    <property type="match status" value="1"/>
</dbReference>
<evidence type="ECO:0000256" key="9">
    <source>
        <dbReference type="ARBA" id="ARBA00023049"/>
    </source>
</evidence>
<dbReference type="Proteomes" id="UP000515563">
    <property type="component" value="Chromosome"/>
</dbReference>
<keyword evidence="9 13" id="KW-0482">Metalloprotease</keyword>
<dbReference type="GO" id="GO:0006508">
    <property type="term" value="P:proteolysis"/>
    <property type="evidence" value="ECO:0007669"/>
    <property type="project" value="UniProtKB-KW"/>
</dbReference>
<comment type="subcellular location">
    <subcellularLocation>
        <location evidence="2">Secreted</location>
    </subcellularLocation>
</comment>
<name>A0A7G6X0E7_9ACTN</name>
<dbReference type="InterPro" id="IPR048665">
    <property type="entry name" value="InhA-like_VEG"/>
</dbReference>
<dbReference type="PANTHER" id="PTHR13062">
    <property type="entry name" value="COLLAGENASE"/>
    <property type="match status" value="1"/>
</dbReference>
<organism evidence="13 14">
    <name type="scientific">Kribbella qitaiheensis</name>
    <dbReference type="NCBI Taxonomy" id="1544730"/>
    <lineage>
        <taxon>Bacteria</taxon>
        <taxon>Bacillati</taxon>
        <taxon>Actinomycetota</taxon>
        <taxon>Actinomycetes</taxon>
        <taxon>Propionibacteriales</taxon>
        <taxon>Kribbellaceae</taxon>
        <taxon>Kribbella</taxon>
    </lineage>
</organism>
<dbReference type="PANTHER" id="PTHR13062:SF12">
    <property type="entry name" value="ALPHA-2-MACROGLOBULIN DOMAIN-CONTAINING PROTEIN"/>
    <property type="match status" value="1"/>
</dbReference>
<dbReference type="GO" id="GO:0008237">
    <property type="term" value="F:metallopeptidase activity"/>
    <property type="evidence" value="ECO:0007669"/>
    <property type="project" value="UniProtKB-KW"/>
</dbReference>
<reference evidence="14" key="1">
    <citation type="submission" date="2019-09" db="EMBL/GenBank/DDBJ databases">
        <title>Antimicrobial potential of Antarctic Bacteria.</title>
        <authorList>
            <person name="Benaud N."/>
            <person name="Edwards R.J."/>
            <person name="Ferrari B.C."/>
        </authorList>
    </citation>
    <scope>NUCLEOTIDE SEQUENCE [LARGE SCALE GENOMIC DNA]</scope>
    <source>
        <strain evidence="14">SPB151</strain>
    </source>
</reference>
<dbReference type="InterPro" id="IPR008757">
    <property type="entry name" value="Peptidase_M6-like_domain"/>
</dbReference>
<dbReference type="InterPro" id="IPR012300">
    <property type="entry name" value="Pept_M6_InhA"/>
</dbReference>
<dbReference type="NCBIfam" id="TIGR03296">
    <property type="entry name" value="M6dom_TIGR03296"/>
    <property type="match status" value="1"/>
</dbReference>
<evidence type="ECO:0000259" key="11">
    <source>
        <dbReference type="Pfam" id="PF05547"/>
    </source>
</evidence>
<accession>A0A7G6X0E7</accession>
<protein>
    <submittedName>
        <fullName evidence="13">M6 family metalloprotease domain-containing protein</fullName>
    </submittedName>
</protein>
<keyword evidence="7" id="KW-0378">Hydrolase</keyword>
<dbReference type="Pfam" id="PF20773">
    <property type="entry name" value="InhA-like_MAM"/>
    <property type="match status" value="1"/>
</dbReference>
<evidence type="ECO:0000313" key="14">
    <source>
        <dbReference type="Proteomes" id="UP000515563"/>
    </source>
</evidence>
<evidence type="ECO:0000256" key="5">
    <source>
        <dbReference type="ARBA" id="ARBA00022723"/>
    </source>
</evidence>
<dbReference type="PIRSF" id="PIRSF007519">
    <property type="entry name" value="Protease_InhA"/>
    <property type="match status" value="1"/>
</dbReference>
<dbReference type="AlphaFoldDB" id="A0A7G6X0E7"/>
<keyword evidence="5" id="KW-0479">Metal-binding</keyword>
<dbReference type="Pfam" id="PF05547">
    <property type="entry name" value="Peptidase_M6"/>
    <property type="match status" value="1"/>
</dbReference>
<dbReference type="GO" id="GO:0005576">
    <property type="term" value="C:extracellular region"/>
    <property type="evidence" value="ECO:0007669"/>
    <property type="project" value="UniProtKB-SubCell"/>
</dbReference>
<evidence type="ECO:0000256" key="8">
    <source>
        <dbReference type="ARBA" id="ARBA00022833"/>
    </source>
</evidence>
<dbReference type="GO" id="GO:0046872">
    <property type="term" value="F:metal ion binding"/>
    <property type="evidence" value="ECO:0007669"/>
    <property type="project" value="UniProtKB-KW"/>
</dbReference>
<feature type="region of interest" description="Disordered" evidence="10">
    <location>
        <begin position="138"/>
        <end position="176"/>
    </location>
</feature>
<keyword evidence="6" id="KW-0732">Signal</keyword>
<evidence type="ECO:0000256" key="6">
    <source>
        <dbReference type="ARBA" id="ARBA00022729"/>
    </source>
</evidence>
<feature type="region of interest" description="Disordered" evidence="10">
    <location>
        <begin position="27"/>
        <end position="52"/>
    </location>
</feature>
<evidence type="ECO:0000256" key="10">
    <source>
        <dbReference type="SAM" id="MobiDB-lite"/>
    </source>
</evidence>
<keyword evidence="4 13" id="KW-0645">Protease</keyword>
<dbReference type="RefSeq" id="WP_185441652.1">
    <property type="nucleotide sequence ID" value="NZ_CP043661.1"/>
</dbReference>
<evidence type="ECO:0000256" key="4">
    <source>
        <dbReference type="ARBA" id="ARBA00022670"/>
    </source>
</evidence>
<feature type="compositionally biased region" description="Basic and acidic residues" evidence="10">
    <location>
        <begin position="138"/>
        <end position="148"/>
    </location>
</feature>
<evidence type="ECO:0000256" key="3">
    <source>
        <dbReference type="ARBA" id="ARBA00022525"/>
    </source>
</evidence>
<evidence type="ECO:0000313" key="13">
    <source>
        <dbReference type="EMBL" id="QNE19712.1"/>
    </source>
</evidence>
<evidence type="ECO:0000256" key="1">
    <source>
        <dbReference type="ARBA" id="ARBA00001947"/>
    </source>
</evidence>
<reference evidence="13 14" key="2">
    <citation type="journal article" date="2020" name="Microbiol. Resour. Announc.">
        <title>Antarctic desert soil bacteria exhibit high novel natural product potential, evaluated through long-read genome sequencing and comparative genomics.</title>
        <authorList>
            <person name="Benaud N."/>
            <person name="Edwards R.J."/>
            <person name="Amos T.G."/>
            <person name="D'Agostino P.M."/>
            <person name="Gutierrez-Chavez C."/>
            <person name="Montgomery K."/>
            <person name="Nicetic I."/>
            <person name="Ferrari B.C."/>
        </authorList>
    </citation>
    <scope>NUCLEOTIDE SEQUENCE [LARGE SCALE GENOMIC DNA]</scope>
    <source>
        <strain evidence="13 14">SPB151</strain>
    </source>
</reference>
<dbReference type="Gene3D" id="3.40.390.10">
    <property type="entry name" value="Collagenase (Catalytic Domain)"/>
    <property type="match status" value="1"/>
</dbReference>
<dbReference type="KEGG" id="kqi:F1D05_19525"/>
<evidence type="ECO:0000259" key="12">
    <source>
        <dbReference type="Pfam" id="PF20774"/>
    </source>
</evidence>